<evidence type="ECO:0000256" key="2">
    <source>
        <dbReference type="ARBA" id="ARBA00004196"/>
    </source>
</evidence>
<proteinExistence type="predicted"/>
<comment type="subcellular location">
    <subcellularLocation>
        <location evidence="2">Cell envelope</location>
    </subcellularLocation>
</comment>
<evidence type="ECO:0000256" key="6">
    <source>
        <dbReference type="ARBA" id="ARBA00022833"/>
    </source>
</evidence>
<dbReference type="PANTHER" id="PTHR21666">
    <property type="entry name" value="PEPTIDASE-RELATED"/>
    <property type="match status" value="1"/>
</dbReference>
<name>A0A255XTH1_9PROT</name>
<evidence type="ECO:0000259" key="9">
    <source>
        <dbReference type="Pfam" id="PF01551"/>
    </source>
</evidence>
<keyword evidence="6" id="KW-0862">Zinc</keyword>
<dbReference type="GO" id="GO:0006508">
    <property type="term" value="P:proteolysis"/>
    <property type="evidence" value="ECO:0007669"/>
    <property type="project" value="UniProtKB-KW"/>
</dbReference>
<keyword evidence="3" id="KW-0645">Protease</keyword>
<evidence type="ECO:0000256" key="7">
    <source>
        <dbReference type="ARBA" id="ARBA00023049"/>
    </source>
</evidence>
<feature type="domain" description="Csd3-like second N-terminal" evidence="10">
    <location>
        <begin position="187"/>
        <end position="296"/>
    </location>
</feature>
<dbReference type="GO" id="GO:0046872">
    <property type="term" value="F:metal ion binding"/>
    <property type="evidence" value="ECO:0007669"/>
    <property type="project" value="UniProtKB-KW"/>
</dbReference>
<gene>
    <name evidence="11" type="ORF">CHR90_05945</name>
</gene>
<protein>
    <submittedName>
        <fullName evidence="11">Uncharacterized protein</fullName>
    </submittedName>
</protein>
<accession>A0A255XTH1</accession>
<dbReference type="Proteomes" id="UP000216361">
    <property type="component" value="Unassembled WGS sequence"/>
</dbReference>
<dbReference type="InterPro" id="IPR050570">
    <property type="entry name" value="Cell_wall_metabolism_enzyme"/>
</dbReference>
<dbReference type="InterPro" id="IPR011055">
    <property type="entry name" value="Dup_hybrid_motif"/>
</dbReference>
<dbReference type="InterPro" id="IPR016047">
    <property type="entry name" value="M23ase_b-sheet_dom"/>
</dbReference>
<evidence type="ECO:0000256" key="8">
    <source>
        <dbReference type="SAM" id="SignalP"/>
    </source>
</evidence>
<evidence type="ECO:0000256" key="3">
    <source>
        <dbReference type="ARBA" id="ARBA00022670"/>
    </source>
</evidence>
<sequence>MKKTMKQSLASGFTLAAVTFLSLSASADPIVLRRGAATPAPATADKLAALHDTRDALVEKALLMADARQARLQTLAKTEARQKLLGEKQDVIGKGDTLAIVLARAGAPANHAADAFAAVTKIFNPKDLRPGQQVSVHLAPETDGDGVVLQSFSLKANVERDVAVTRQPDGSYKAEDKLKPLTTEISRAAGTIDNSLFVSGTGAGIPVDVMMEMIKILSFDVDFQRDIQPGDGFEVVFEQKVTQDRKLARNGRLLYAAMTLSGTSLKLYRFEDGDGFVDFYNPKGESVRKALLKTPIDGAKLTSGFGMRQHPILGFSLMHKGVDFGAPTGTPIQAAGDGTLKVYGGNGAYGNYAQIQHNGQYATAYAHMSRFAPGLRVGSRVRQGQIIGYVGTTGRSTGPHLHYEVLAGGTQINPLSVKLPSGRKLDGADLRQFLAQTKTLNDKMDSLPHPVQVASAR</sequence>
<keyword evidence="5" id="KW-0378">Hydrolase</keyword>
<keyword evidence="12" id="KW-1185">Reference proteome</keyword>
<evidence type="ECO:0000313" key="12">
    <source>
        <dbReference type="Proteomes" id="UP000216361"/>
    </source>
</evidence>
<dbReference type="Pfam" id="PF01551">
    <property type="entry name" value="Peptidase_M23"/>
    <property type="match status" value="1"/>
</dbReference>
<dbReference type="PANTHER" id="PTHR21666:SF288">
    <property type="entry name" value="CELL DIVISION PROTEIN YTFB"/>
    <property type="match status" value="1"/>
</dbReference>
<dbReference type="AlphaFoldDB" id="A0A255XTH1"/>
<dbReference type="Pfam" id="PF19425">
    <property type="entry name" value="Csd3_N2"/>
    <property type="match status" value="1"/>
</dbReference>
<dbReference type="EMBL" id="NOXS01000030">
    <property type="protein sequence ID" value="OYQ19664.1"/>
    <property type="molecule type" value="Genomic_DNA"/>
</dbReference>
<evidence type="ECO:0000259" key="10">
    <source>
        <dbReference type="Pfam" id="PF19425"/>
    </source>
</evidence>
<evidence type="ECO:0000313" key="11">
    <source>
        <dbReference type="EMBL" id="OYQ19664.1"/>
    </source>
</evidence>
<dbReference type="GO" id="GO:0030313">
    <property type="term" value="C:cell envelope"/>
    <property type="evidence" value="ECO:0007669"/>
    <property type="project" value="UniProtKB-SubCell"/>
</dbReference>
<comment type="cofactor">
    <cofactor evidence="1">
        <name>Zn(2+)</name>
        <dbReference type="ChEBI" id="CHEBI:29105"/>
    </cofactor>
</comment>
<keyword evidence="7" id="KW-0482">Metalloprotease</keyword>
<feature type="chain" id="PRO_5012761845" evidence="8">
    <location>
        <begin position="28"/>
        <end position="457"/>
    </location>
</feature>
<dbReference type="OrthoDB" id="9805070at2"/>
<dbReference type="InterPro" id="IPR045834">
    <property type="entry name" value="Csd3_N2"/>
</dbReference>
<keyword evidence="4" id="KW-0479">Metal-binding</keyword>
<organism evidence="11 12">
    <name type="scientific">Elstera cyanobacteriorum</name>
    <dbReference type="NCBI Taxonomy" id="2022747"/>
    <lineage>
        <taxon>Bacteria</taxon>
        <taxon>Pseudomonadati</taxon>
        <taxon>Pseudomonadota</taxon>
        <taxon>Alphaproteobacteria</taxon>
        <taxon>Rhodospirillales</taxon>
        <taxon>Rhodospirillaceae</taxon>
        <taxon>Elstera</taxon>
    </lineage>
</organism>
<feature type="domain" description="M23ase beta-sheet core" evidence="9">
    <location>
        <begin position="318"/>
        <end position="414"/>
    </location>
</feature>
<comment type="caution">
    <text evidence="11">The sequence shown here is derived from an EMBL/GenBank/DDBJ whole genome shotgun (WGS) entry which is preliminary data.</text>
</comment>
<evidence type="ECO:0000256" key="1">
    <source>
        <dbReference type="ARBA" id="ARBA00001947"/>
    </source>
</evidence>
<dbReference type="CDD" id="cd12797">
    <property type="entry name" value="M23_peptidase"/>
    <property type="match status" value="1"/>
</dbReference>
<keyword evidence="8" id="KW-0732">Signal</keyword>
<evidence type="ECO:0000256" key="5">
    <source>
        <dbReference type="ARBA" id="ARBA00022801"/>
    </source>
</evidence>
<reference evidence="11 12" key="1">
    <citation type="submission" date="2017-07" db="EMBL/GenBank/DDBJ databases">
        <title>Elstera cyanobacteriorum sp. nov., a novel bacterium isolated from cyanobacterial aggregates in a eutrophic lake.</title>
        <authorList>
            <person name="Cai H."/>
        </authorList>
    </citation>
    <scope>NUCLEOTIDE SEQUENCE [LARGE SCALE GENOMIC DNA]</scope>
    <source>
        <strain evidence="11 12">TH019</strain>
    </source>
</reference>
<feature type="signal peptide" evidence="8">
    <location>
        <begin position="1"/>
        <end position="27"/>
    </location>
</feature>
<evidence type="ECO:0000256" key="4">
    <source>
        <dbReference type="ARBA" id="ARBA00022723"/>
    </source>
</evidence>
<dbReference type="SUPFAM" id="SSF51261">
    <property type="entry name" value="Duplicated hybrid motif"/>
    <property type="match status" value="1"/>
</dbReference>
<dbReference type="Gene3D" id="3.10.450.350">
    <property type="match status" value="2"/>
</dbReference>
<dbReference type="Gene3D" id="2.70.70.10">
    <property type="entry name" value="Glucose Permease (Domain IIA)"/>
    <property type="match status" value="1"/>
</dbReference>
<dbReference type="GO" id="GO:0004222">
    <property type="term" value="F:metalloendopeptidase activity"/>
    <property type="evidence" value="ECO:0007669"/>
    <property type="project" value="TreeGrafter"/>
</dbReference>